<proteinExistence type="predicted"/>
<dbReference type="AlphaFoldDB" id="A0A940MZ98"/>
<protein>
    <submittedName>
        <fullName evidence="3">PEP-CTERM sorting domain-containing protein</fullName>
    </submittedName>
</protein>
<evidence type="ECO:0000259" key="2">
    <source>
        <dbReference type="Pfam" id="PF07589"/>
    </source>
</evidence>
<keyword evidence="4" id="KW-1185">Reference proteome</keyword>
<feature type="chain" id="PRO_5036914108" evidence="1">
    <location>
        <begin position="25"/>
        <end position="234"/>
    </location>
</feature>
<dbReference type="RefSeq" id="WP_209371965.1">
    <property type="nucleotide sequence ID" value="NZ_JAGIZA010000003.1"/>
</dbReference>
<dbReference type="Pfam" id="PF07589">
    <property type="entry name" value="PEP-CTERM"/>
    <property type="match status" value="1"/>
</dbReference>
<feature type="signal peptide" evidence="1">
    <location>
        <begin position="1"/>
        <end position="24"/>
    </location>
</feature>
<dbReference type="EMBL" id="JAGIZA010000003">
    <property type="protein sequence ID" value="MBP0492425.1"/>
    <property type="molecule type" value="Genomic_DNA"/>
</dbReference>
<dbReference type="InterPro" id="IPR013424">
    <property type="entry name" value="Ice-binding_C"/>
</dbReference>
<evidence type="ECO:0000313" key="3">
    <source>
        <dbReference type="EMBL" id="MBP0492425.1"/>
    </source>
</evidence>
<dbReference type="NCBIfam" id="TIGR02595">
    <property type="entry name" value="PEP_CTERM"/>
    <property type="match status" value="1"/>
</dbReference>
<sequence length="234" mass="23543">MRSFKQALMVGIALTALAAGGAQAASYSVSVITGLSGGSGFDTLSTPPAFSGSTASASFTYNGSLSFNNSAPQNNPSNPPGDLNSSFGFSAANVSAYSGSGTVTYQGTQVANFGTLAGFLSSSGSVAGYGYGSWYNISLGNLAAGTSLTITHDDGISLYRNGTRVAGGVSGPTSVVTDTFNNLAAGTYTLYYSRQNGTPSVLQVAVPEPASLALFGAGLLGLGYVRRRRTDKAA</sequence>
<organism evidence="3 4">
    <name type="scientific">Roseomonas indoligenes</name>
    <dbReference type="NCBI Taxonomy" id="2820811"/>
    <lineage>
        <taxon>Bacteria</taxon>
        <taxon>Pseudomonadati</taxon>
        <taxon>Pseudomonadota</taxon>
        <taxon>Alphaproteobacteria</taxon>
        <taxon>Acetobacterales</taxon>
        <taxon>Roseomonadaceae</taxon>
        <taxon>Roseomonas</taxon>
    </lineage>
</organism>
<evidence type="ECO:0000313" key="4">
    <source>
        <dbReference type="Proteomes" id="UP000677537"/>
    </source>
</evidence>
<accession>A0A940MZ98</accession>
<reference evidence="3" key="1">
    <citation type="submission" date="2021-03" db="EMBL/GenBank/DDBJ databases">
        <authorList>
            <person name="So Y."/>
        </authorList>
    </citation>
    <scope>NUCLEOTIDE SEQUENCE</scope>
    <source>
        <strain evidence="3">SG15</strain>
    </source>
</reference>
<evidence type="ECO:0000256" key="1">
    <source>
        <dbReference type="SAM" id="SignalP"/>
    </source>
</evidence>
<keyword evidence="1" id="KW-0732">Signal</keyword>
<gene>
    <name evidence="3" type="ORF">J5Y10_06490</name>
</gene>
<feature type="domain" description="Ice-binding protein C-terminal" evidence="2">
    <location>
        <begin position="205"/>
        <end position="228"/>
    </location>
</feature>
<comment type="caution">
    <text evidence="3">The sequence shown here is derived from an EMBL/GenBank/DDBJ whole genome shotgun (WGS) entry which is preliminary data.</text>
</comment>
<dbReference type="Proteomes" id="UP000677537">
    <property type="component" value="Unassembled WGS sequence"/>
</dbReference>
<name>A0A940MZ98_9PROT</name>